<accession>A0A9N6YK63</accession>
<dbReference type="EMBL" id="BK062706">
    <property type="protein sequence ID" value="DBA06929.1"/>
    <property type="molecule type" value="Genomic_RNA"/>
</dbReference>
<reference evidence="3" key="1">
    <citation type="journal article" date="2023" name="bioRxiv">
        <title>Expanding the repertoire of the plant infecting ophioviruses.</title>
        <authorList>
            <person name="Debat H."/>
            <person name="Garcia M.L."/>
            <person name="Bejerman N."/>
        </authorList>
    </citation>
    <scope>NUCLEOTIDE SEQUENCE</scope>
</reference>
<name>A0A9N6YK63_9VIRU</name>
<feature type="domain" description="30K viral movement protein core" evidence="2">
    <location>
        <begin position="121"/>
        <end position="230"/>
    </location>
</feature>
<dbReference type="Pfam" id="PF17644">
    <property type="entry name" value="30K_MP_core"/>
    <property type="match status" value="1"/>
</dbReference>
<evidence type="ECO:0000259" key="2">
    <source>
        <dbReference type="Pfam" id="PF17644"/>
    </source>
</evidence>
<organism evidence="3">
    <name type="scientific">Lepidozia ophiovirus_sela</name>
    <dbReference type="NCBI Taxonomy" id="2983948"/>
    <lineage>
        <taxon>Viruses</taxon>
        <taxon>Riboviria</taxon>
        <taxon>Orthornavirae</taxon>
        <taxon>Negarnaviricota</taxon>
        <taxon>Haploviricotina</taxon>
        <taxon>Milneviricetes</taxon>
        <taxon>Naedrevirales</taxon>
        <taxon>Aspiviridae</taxon>
        <taxon>Ophiovirus</taxon>
    </lineage>
</organism>
<evidence type="ECO:0000313" key="3">
    <source>
        <dbReference type="EMBL" id="DBA06929.1"/>
    </source>
</evidence>
<feature type="coiled-coil region" evidence="1">
    <location>
        <begin position="268"/>
        <end position="299"/>
    </location>
</feature>
<sequence>MDLSNMESTGYGKTESSRKPVFDVISKGNKYNGTKEITSHVGFEKGTEELLESGFRGFMTLSDPELEEQGITDMVQDFANLTANTVYSSSHVMSMKLTDLRENRTLKIGNLQKAWNVVRQSLPGVSNNQFVSFHAVDGIYLPMFPRQSANFAEKHEPKLKLSLTDVSLYPQARQLLQTVSLNASYMCRFQLSMNYFIKQKDAQNIQINAEATNIPVQGRDYGMLFLFFKLESGSQAFTRVTREPIGYYLEDCQIPKDLNYKNVLQAVRAGTEEELKKRENRAKKQIRDRNNEIQKQQSRYKFEGIKDKGGVPMITNSPYLGSKYDEEPQMAPPVIVMMATTLKNEEPNDFSTWYIDSGASHHVIQSKKISGNDKITLANGEEITGYMHKQYYASIGGVLTQLSDVFESENMTYNLLSFGSLHRSGNIDSMEINSEGWVITLKNKVKICAKLTKGNLYKIS</sequence>
<evidence type="ECO:0000256" key="1">
    <source>
        <dbReference type="SAM" id="Coils"/>
    </source>
</evidence>
<protein>
    <submittedName>
        <fullName evidence="3">Movement protein</fullName>
    </submittedName>
</protein>
<proteinExistence type="predicted"/>
<dbReference type="InterPro" id="IPR041344">
    <property type="entry name" value="30K_MP_core"/>
</dbReference>
<keyword evidence="1" id="KW-0175">Coiled coil</keyword>